<protein>
    <submittedName>
        <fullName evidence="1">Uncharacterized protein</fullName>
    </submittedName>
</protein>
<proteinExistence type="predicted"/>
<reference evidence="1 2" key="1">
    <citation type="submission" date="2020-08" db="EMBL/GenBank/DDBJ databases">
        <title>Genomic Encyclopedia of Type Strains, Phase IV (KMG-V): Genome sequencing to study the core and pangenomes of soil and plant-associated prokaryotes.</title>
        <authorList>
            <person name="Whitman W."/>
        </authorList>
    </citation>
    <scope>NUCLEOTIDE SEQUENCE [LARGE SCALE GENOMIC DNA]</scope>
    <source>
        <strain evidence="1 2">SEMIA 4087</strain>
    </source>
</reference>
<sequence>MGGGTWTTIIELQLRSDGVAAALISSVVPYMLKTDPDGTPPNVFDG</sequence>
<dbReference type="EMBL" id="JACIFX010000011">
    <property type="protein sequence ID" value="MBB4232283.1"/>
    <property type="molecule type" value="Genomic_DNA"/>
</dbReference>
<evidence type="ECO:0000313" key="1">
    <source>
        <dbReference type="EMBL" id="MBB4232283.1"/>
    </source>
</evidence>
<evidence type="ECO:0000313" key="2">
    <source>
        <dbReference type="Proteomes" id="UP000551353"/>
    </source>
</evidence>
<accession>A0ABR6IWI3</accession>
<keyword evidence="2" id="KW-1185">Reference proteome</keyword>
<organism evidence="1 2">
    <name type="scientific">Rhizobium mongolense</name>
    <dbReference type="NCBI Taxonomy" id="57676"/>
    <lineage>
        <taxon>Bacteria</taxon>
        <taxon>Pseudomonadati</taxon>
        <taxon>Pseudomonadota</taxon>
        <taxon>Alphaproteobacteria</taxon>
        <taxon>Hyphomicrobiales</taxon>
        <taxon>Rhizobiaceae</taxon>
        <taxon>Rhizobium/Agrobacterium group</taxon>
        <taxon>Rhizobium</taxon>
    </lineage>
</organism>
<dbReference type="Proteomes" id="UP000551353">
    <property type="component" value="Unassembled WGS sequence"/>
</dbReference>
<name>A0ABR6IWI3_9HYPH</name>
<gene>
    <name evidence="1" type="ORF">GGD56_006178</name>
</gene>
<comment type="caution">
    <text evidence="1">The sequence shown here is derived from an EMBL/GenBank/DDBJ whole genome shotgun (WGS) entry which is preliminary data.</text>
</comment>